<organism evidence="4">
    <name type="scientific">Pseudomonas syringae CC1417</name>
    <dbReference type="NCBI Taxonomy" id="1357272"/>
    <lineage>
        <taxon>Bacteria</taxon>
        <taxon>Pseudomonadati</taxon>
        <taxon>Pseudomonadota</taxon>
        <taxon>Gammaproteobacteria</taxon>
        <taxon>Pseudomonadales</taxon>
        <taxon>Pseudomonadaceae</taxon>
        <taxon>Pseudomonas</taxon>
        <taxon>Pseudomonas syringae</taxon>
    </lineage>
</organism>
<dbReference type="InterPro" id="IPR001867">
    <property type="entry name" value="OmpR/PhoB-type_DNA-bd"/>
</dbReference>
<dbReference type="PANTHER" id="PTHR47691">
    <property type="entry name" value="REGULATOR-RELATED"/>
    <property type="match status" value="1"/>
</dbReference>
<keyword evidence="1 2" id="KW-0238">DNA-binding</keyword>
<dbReference type="EMBL" id="CP159362">
    <property type="protein sequence ID" value="XCN66307.1"/>
    <property type="molecule type" value="Genomic_DNA"/>
</dbReference>
<dbReference type="SMART" id="SM00862">
    <property type="entry name" value="Trans_reg_C"/>
    <property type="match status" value="1"/>
</dbReference>
<reference evidence="4" key="2">
    <citation type="submission" date="2024-07" db="EMBL/GenBank/DDBJ databases">
        <title>A complete genome sequence for Pseudomonas syringae CC1417.</title>
        <authorList>
            <person name="Baltrus D.A."/>
        </authorList>
    </citation>
    <scope>NUCLEOTIDE SEQUENCE</scope>
    <source>
        <strain evidence="4">CC1417</strain>
    </source>
</reference>
<sequence>MDCQTVCLGQPAPLNRFDTTHSEAVLSFGAYTFNVRQRLITRGGTALRLGSRALDILQILIEGAGEVVSKQTLLDQVWPSSCVEEINLRVHVAALRRALNDGQRYIETIPQHGYRFIARVDRTQAGPAALPMRATHNLPVRLNPVIGRDEVIGKLVRQLPAKRFMSLVGAGGVGKSSVACRVADALSGRYEDGVWLIDFSVVSDEQSLADCLAGLLESKATSSLHSLFIETAKGRRLLIFDNCEALHERCAHWADALLALGRDLVILATSRRPLGIPSESVCRLEPLAFPPAGTPCSVEQGLAYPAVQLFVNRAQARQQGWAVRERDMAVIGEICRKLDGLPLAMELAAAHIEVFALMGLQAQLAHCVHWLTQGRRSAAARHQSLRASLDWSCLNLGEQAQQVLRRLAVFDAAFTRESAVDVIGCDGLGAQSVREGIVQLEHHSLLSSVRGSRDGGVRYRLLHTTRLYALEKLEHSGELQTFATRHARHLSLQRWLAVKAQSVELVE</sequence>
<feature type="domain" description="OmpR/PhoB-type" evidence="3">
    <location>
        <begin position="23"/>
        <end position="118"/>
    </location>
</feature>
<gene>
    <name evidence="4" type="ORF">N011_17600</name>
</gene>
<dbReference type="Gene3D" id="1.10.10.10">
    <property type="entry name" value="Winged helix-like DNA-binding domain superfamily/Winged helix DNA-binding domain"/>
    <property type="match status" value="1"/>
</dbReference>
<dbReference type="Gene3D" id="3.40.50.300">
    <property type="entry name" value="P-loop containing nucleotide triphosphate hydrolases"/>
    <property type="match status" value="1"/>
</dbReference>
<evidence type="ECO:0000313" key="4">
    <source>
        <dbReference type="EMBL" id="XCN66307.1"/>
    </source>
</evidence>
<dbReference type="SUPFAM" id="SSF52540">
    <property type="entry name" value="P-loop containing nucleoside triphosphate hydrolases"/>
    <property type="match status" value="1"/>
</dbReference>
<dbReference type="GO" id="GO:0006355">
    <property type="term" value="P:regulation of DNA-templated transcription"/>
    <property type="evidence" value="ECO:0007669"/>
    <property type="project" value="InterPro"/>
</dbReference>
<evidence type="ECO:0000259" key="3">
    <source>
        <dbReference type="PROSITE" id="PS51755"/>
    </source>
</evidence>
<dbReference type="PANTHER" id="PTHR47691:SF3">
    <property type="entry name" value="HTH-TYPE TRANSCRIPTIONAL REGULATOR RV0890C-RELATED"/>
    <property type="match status" value="1"/>
</dbReference>
<dbReference type="AlphaFoldDB" id="A0AAU8LDR0"/>
<reference evidence="4" key="1">
    <citation type="journal article" date="2014" name="Genome Announc.">
        <title>Draft Genome Sequences of a Phylogenetically Diverse Suite of Pseudomonas syringae Strains from Multiple Source Populations.</title>
        <authorList>
            <person name="Baltrus D.A."/>
            <person name="Yourstone S."/>
            <person name="Lind A."/>
            <person name="Guilbaud C."/>
            <person name="Sands D.C."/>
            <person name="Jones C.D."/>
            <person name="Morris C.E."/>
            <person name="Dangl J.L."/>
        </authorList>
    </citation>
    <scope>NUCLEOTIDE SEQUENCE</scope>
    <source>
        <strain evidence="4">CC1417</strain>
    </source>
</reference>
<dbReference type="PROSITE" id="PS51755">
    <property type="entry name" value="OMPR_PHOB"/>
    <property type="match status" value="1"/>
</dbReference>
<name>A0AAU8LDR0_PSESX</name>
<proteinExistence type="predicted"/>
<feature type="DNA-binding region" description="OmpR/PhoB-type" evidence="2">
    <location>
        <begin position="23"/>
        <end position="118"/>
    </location>
</feature>
<dbReference type="InterPro" id="IPR036388">
    <property type="entry name" value="WH-like_DNA-bd_sf"/>
</dbReference>
<accession>A0AAU8LDR0</accession>
<dbReference type="InterPro" id="IPR058852">
    <property type="entry name" value="HTH_77"/>
</dbReference>
<dbReference type="SUPFAM" id="SSF46894">
    <property type="entry name" value="C-terminal effector domain of the bipartite response regulators"/>
    <property type="match status" value="1"/>
</dbReference>
<dbReference type="Pfam" id="PF25872">
    <property type="entry name" value="HTH_77"/>
    <property type="match status" value="1"/>
</dbReference>
<dbReference type="CDD" id="cd00383">
    <property type="entry name" value="trans_reg_C"/>
    <property type="match status" value="1"/>
</dbReference>
<dbReference type="GO" id="GO:0003677">
    <property type="term" value="F:DNA binding"/>
    <property type="evidence" value="ECO:0007669"/>
    <property type="project" value="UniProtKB-UniRule"/>
</dbReference>
<dbReference type="GO" id="GO:0000160">
    <property type="term" value="P:phosphorelay signal transduction system"/>
    <property type="evidence" value="ECO:0007669"/>
    <property type="project" value="InterPro"/>
</dbReference>
<protein>
    <submittedName>
        <fullName evidence="4">Winged helix-turn-helix domain-containing protein</fullName>
    </submittedName>
</protein>
<dbReference type="InterPro" id="IPR027417">
    <property type="entry name" value="P-loop_NTPase"/>
</dbReference>
<dbReference type="InterPro" id="IPR016032">
    <property type="entry name" value="Sig_transdc_resp-reg_C-effctor"/>
</dbReference>
<dbReference type="Pfam" id="PF00486">
    <property type="entry name" value="Trans_reg_C"/>
    <property type="match status" value="1"/>
</dbReference>
<evidence type="ECO:0000256" key="1">
    <source>
        <dbReference type="ARBA" id="ARBA00023125"/>
    </source>
</evidence>
<evidence type="ECO:0000256" key="2">
    <source>
        <dbReference type="PROSITE-ProRule" id="PRU01091"/>
    </source>
</evidence>